<dbReference type="Gene3D" id="1.10.530.10">
    <property type="match status" value="1"/>
</dbReference>
<evidence type="ECO:0000313" key="5">
    <source>
        <dbReference type="EMBL" id="MDC0677124.1"/>
    </source>
</evidence>
<organism evidence="5 6">
    <name type="scientific">Sorangium atrum</name>
    <dbReference type="NCBI Taxonomy" id="2995308"/>
    <lineage>
        <taxon>Bacteria</taxon>
        <taxon>Pseudomonadati</taxon>
        <taxon>Myxococcota</taxon>
        <taxon>Polyangia</taxon>
        <taxon>Polyangiales</taxon>
        <taxon>Polyangiaceae</taxon>
        <taxon>Sorangium</taxon>
    </lineage>
</organism>
<dbReference type="Proteomes" id="UP001217485">
    <property type="component" value="Unassembled WGS sequence"/>
</dbReference>
<dbReference type="PANTHER" id="PTHR37423:SF2">
    <property type="entry name" value="MEMBRANE-BOUND LYTIC MUREIN TRANSGLYCOSYLASE C"/>
    <property type="match status" value="1"/>
</dbReference>
<dbReference type="SUPFAM" id="SSF54106">
    <property type="entry name" value="LysM domain"/>
    <property type="match status" value="1"/>
</dbReference>
<dbReference type="SMART" id="SM00257">
    <property type="entry name" value="LysM"/>
    <property type="match status" value="2"/>
</dbReference>
<evidence type="ECO:0000256" key="1">
    <source>
        <dbReference type="ARBA" id="ARBA00007734"/>
    </source>
</evidence>
<feature type="signal peptide" evidence="3">
    <location>
        <begin position="1"/>
        <end position="28"/>
    </location>
</feature>
<accession>A0ABT5BSI7</accession>
<dbReference type="EMBL" id="JAQNDK010000001">
    <property type="protein sequence ID" value="MDC0677124.1"/>
    <property type="molecule type" value="Genomic_DNA"/>
</dbReference>
<feature type="compositionally biased region" description="Low complexity" evidence="2">
    <location>
        <begin position="495"/>
        <end position="509"/>
    </location>
</feature>
<feature type="region of interest" description="Disordered" evidence="2">
    <location>
        <begin position="420"/>
        <end position="510"/>
    </location>
</feature>
<feature type="region of interest" description="Disordered" evidence="2">
    <location>
        <begin position="572"/>
        <end position="627"/>
    </location>
</feature>
<evidence type="ECO:0000259" key="4">
    <source>
        <dbReference type="PROSITE" id="PS51782"/>
    </source>
</evidence>
<feature type="region of interest" description="Disordered" evidence="2">
    <location>
        <begin position="58"/>
        <end position="82"/>
    </location>
</feature>
<sequence length="627" mass="67370">MNHTQMSLVHKIPPLVSALAFGYGVGMAAPQSAITSVQSAVSTYQLGAPRATAPVGALAAAPPPTAAPARGLDGPAAPPGGESRELWRLREAAGRDAREGAACEVDRPSFSRPPRAFSAEGSYADDVDDLDAAGAEALSKLQLPDLRLAVSRRTLKYVRFFTRTDRGRQMFETWLKRSGRYQEMIQGELRERRLPEDLLWVAMIESGFDPRAKSPVGAVGLWQFMPATGAVYGLQQTRHLDQRKNPRLATQAAAHHLRDLYLRFGSWDLALAAYNMGYEQLLDRIDRYGTSDFNELARQEAIPSETAAYVPKIGAAAIVANNLERFGFDEVAVSRPIDAAEIAVSPGTPLKTLAKAAGVGTSTLRKLNPDILGDRVPPGRGDFLVMLPSDTLARAQAALPAMLSTDVLSTDDASILDPVDLLGGRDFAPRRGSRDDESLLSLLPKPARKRAAETAETDVDDDGRPALGKRRSMRDPVAMSSLDDGPEGSSDDDAASAPPRTRAARAQSRSAREVMLYRVAPGDTLIGVARQFVIDVEDVARDNRIEPDQKLRVGALLKLRIRPDMVDRVAAGESLAAQEKDDGARDAAPRGDATRGGAKAPARERGDASGAEGRAPEAAEKKRKGRG</sequence>
<proteinExistence type="inferred from homology"/>
<feature type="compositionally biased region" description="Acidic residues" evidence="2">
    <location>
        <begin position="484"/>
        <end position="494"/>
    </location>
</feature>
<comment type="caution">
    <text evidence="5">The sequence shown here is derived from an EMBL/GenBank/DDBJ whole genome shotgun (WGS) entry which is preliminary data.</text>
</comment>
<gene>
    <name evidence="5" type="ORF">POL72_05180</name>
</gene>
<feature type="chain" id="PRO_5045604065" evidence="3">
    <location>
        <begin position="29"/>
        <end position="627"/>
    </location>
</feature>
<dbReference type="PROSITE" id="PS00922">
    <property type="entry name" value="TRANSGLYCOSYLASE"/>
    <property type="match status" value="1"/>
</dbReference>
<reference evidence="5 6" key="1">
    <citation type="submission" date="2023-01" db="EMBL/GenBank/DDBJ databases">
        <title>Minimal conservation of predation-associated metabolite biosynthetic gene clusters underscores biosynthetic potential of Myxococcota including descriptions for ten novel species: Archangium lansinium sp. nov., Myxococcus landrumus sp. nov., Nannocystis bai.</title>
        <authorList>
            <person name="Ahearne A."/>
            <person name="Stevens C."/>
            <person name="Dowd S."/>
        </authorList>
    </citation>
    <scope>NUCLEOTIDE SEQUENCE [LARGE SCALE GENOMIC DNA]</scope>
    <source>
        <strain evidence="5 6">WIWO2</strain>
    </source>
</reference>
<feature type="compositionally biased region" description="Basic and acidic residues" evidence="2">
    <location>
        <begin position="427"/>
        <end position="437"/>
    </location>
</feature>
<feature type="domain" description="LysM" evidence="4">
    <location>
        <begin position="515"/>
        <end position="559"/>
    </location>
</feature>
<keyword evidence="3" id="KW-0732">Signal</keyword>
<dbReference type="Pfam" id="PF01476">
    <property type="entry name" value="LysM"/>
    <property type="match status" value="1"/>
</dbReference>
<protein>
    <submittedName>
        <fullName evidence="5">Transglycosylase SLT domain-containing protein</fullName>
    </submittedName>
</protein>
<dbReference type="Pfam" id="PF01464">
    <property type="entry name" value="SLT"/>
    <property type="match status" value="1"/>
</dbReference>
<comment type="similarity">
    <text evidence="1">Belongs to the transglycosylase Slt family.</text>
</comment>
<evidence type="ECO:0000256" key="3">
    <source>
        <dbReference type="SAM" id="SignalP"/>
    </source>
</evidence>
<keyword evidence="6" id="KW-1185">Reference proteome</keyword>
<evidence type="ECO:0000256" key="2">
    <source>
        <dbReference type="SAM" id="MobiDB-lite"/>
    </source>
</evidence>
<dbReference type="InterPro" id="IPR036779">
    <property type="entry name" value="LysM_dom_sf"/>
</dbReference>
<dbReference type="InterPro" id="IPR000189">
    <property type="entry name" value="Transglyc_AS"/>
</dbReference>
<dbReference type="SUPFAM" id="SSF53955">
    <property type="entry name" value="Lysozyme-like"/>
    <property type="match status" value="1"/>
</dbReference>
<dbReference type="CDD" id="cd00118">
    <property type="entry name" value="LysM"/>
    <property type="match status" value="1"/>
</dbReference>
<dbReference type="CDD" id="cd16894">
    <property type="entry name" value="MltD-like"/>
    <property type="match status" value="1"/>
</dbReference>
<feature type="compositionally biased region" description="Basic and acidic residues" evidence="2">
    <location>
        <begin position="578"/>
        <end position="593"/>
    </location>
</feature>
<name>A0ABT5BSI7_9BACT</name>
<dbReference type="InterPro" id="IPR023346">
    <property type="entry name" value="Lysozyme-like_dom_sf"/>
</dbReference>
<evidence type="ECO:0000313" key="6">
    <source>
        <dbReference type="Proteomes" id="UP001217485"/>
    </source>
</evidence>
<dbReference type="RefSeq" id="WP_272093894.1">
    <property type="nucleotide sequence ID" value="NZ_JAQNDK010000001.1"/>
</dbReference>
<dbReference type="PANTHER" id="PTHR37423">
    <property type="entry name" value="SOLUBLE LYTIC MUREIN TRANSGLYCOSYLASE-RELATED"/>
    <property type="match status" value="1"/>
</dbReference>
<dbReference type="Gene3D" id="3.10.350.10">
    <property type="entry name" value="LysM domain"/>
    <property type="match status" value="1"/>
</dbReference>
<dbReference type="InterPro" id="IPR018392">
    <property type="entry name" value="LysM"/>
</dbReference>
<dbReference type="InterPro" id="IPR008258">
    <property type="entry name" value="Transglycosylase_SLT_dom_1"/>
</dbReference>
<dbReference type="PROSITE" id="PS51782">
    <property type="entry name" value="LYSM"/>
    <property type="match status" value="1"/>
</dbReference>